<dbReference type="Proteomes" id="UP000436006">
    <property type="component" value="Unassembled WGS sequence"/>
</dbReference>
<organism evidence="9 10">
    <name type="scientific">Spirosoma arboris</name>
    <dbReference type="NCBI Taxonomy" id="2682092"/>
    <lineage>
        <taxon>Bacteria</taxon>
        <taxon>Pseudomonadati</taxon>
        <taxon>Bacteroidota</taxon>
        <taxon>Cytophagia</taxon>
        <taxon>Cytophagales</taxon>
        <taxon>Cytophagaceae</taxon>
        <taxon>Spirosoma</taxon>
    </lineage>
</organism>
<evidence type="ECO:0000256" key="3">
    <source>
        <dbReference type="ARBA" id="ARBA00022729"/>
    </source>
</evidence>
<gene>
    <name evidence="9" type="ORF">GO755_00755</name>
</gene>
<dbReference type="PROSITE" id="PS51257">
    <property type="entry name" value="PROKAR_LIPOPROTEIN"/>
    <property type="match status" value="1"/>
</dbReference>
<evidence type="ECO:0000256" key="5">
    <source>
        <dbReference type="ARBA" id="ARBA00023237"/>
    </source>
</evidence>
<evidence type="ECO:0000256" key="2">
    <source>
        <dbReference type="ARBA" id="ARBA00006275"/>
    </source>
</evidence>
<keyword evidence="10" id="KW-1185">Reference proteome</keyword>
<feature type="signal peptide" evidence="6">
    <location>
        <begin position="1"/>
        <end position="22"/>
    </location>
</feature>
<dbReference type="SUPFAM" id="SSF48452">
    <property type="entry name" value="TPR-like"/>
    <property type="match status" value="1"/>
</dbReference>
<dbReference type="InterPro" id="IPR033985">
    <property type="entry name" value="SusD-like_N"/>
</dbReference>
<dbReference type="GO" id="GO:0009279">
    <property type="term" value="C:cell outer membrane"/>
    <property type="evidence" value="ECO:0007669"/>
    <property type="project" value="UniProtKB-SubCell"/>
</dbReference>
<comment type="similarity">
    <text evidence="2">Belongs to the SusD family.</text>
</comment>
<proteinExistence type="inferred from homology"/>
<comment type="caution">
    <text evidence="9">The sequence shown here is derived from an EMBL/GenBank/DDBJ whole genome shotgun (WGS) entry which is preliminary data.</text>
</comment>
<dbReference type="Pfam" id="PF07980">
    <property type="entry name" value="SusD_RagB"/>
    <property type="match status" value="1"/>
</dbReference>
<dbReference type="RefSeq" id="WP_157582660.1">
    <property type="nucleotide sequence ID" value="NZ_WPIN01000001.1"/>
</dbReference>
<comment type="subcellular location">
    <subcellularLocation>
        <location evidence="1">Cell outer membrane</location>
    </subcellularLocation>
</comment>
<keyword evidence="3 6" id="KW-0732">Signal</keyword>
<feature type="domain" description="SusD-like N-terminal" evidence="8">
    <location>
        <begin position="90"/>
        <end position="220"/>
    </location>
</feature>
<sequence length="478" mass="52760">MNRFTYLLTVLGCLLIAGGCQSNLEEVPISFLSESNSFTSAADATTAINAVYDRARVIYQIPMIVLGDLSGDDLFVRPDGDPAANEVDQFKYTASTNYFDNFYTNAYVAIDRSNRVIENVPKIAMDTKLRDQIVGEAKFMRALHYFNLVRAFGDVPLVVKTTTDVVNVKIPRDPADKVYQQIIQDLLDAEKVLPVSYTAAGEIGRATVGAAKSILAKVYLTRKDWTNAAAKAKEVINAKTYSLVADFRDIFTPEKENGPEHIFSIQFSCIQPKYGSAMAENFAIYFSYPINLTGGSFQVTDSYANSFVDGDYRKQVAVITQKTLANGTVVMSRTGPHLDKYWDPNACGAGAARNNFLVIRYADVLLMYAEALNEVAGPGADAYAAINQIRARARKGVNTTGPQDLAGLTQAQFRDALLQERSWELAGEGHRRWDLLRTGKLLEAAQKQGYTASEKYLLFPIPTFERDANPALTQNPGF</sequence>
<evidence type="ECO:0000313" key="9">
    <source>
        <dbReference type="EMBL" id="MVM28541.1"/>
    </source>
</evidence>
<feature type="chain" id="PRO_5029670393" evidence="6">
    <location>
        <begin position="23"/>
        <end position="478"/>
    </location>
</feature>
<feature type="domain" description="RagB/SusD" evidence="7">
    <location>
        <begin position="296"/>
        <end position="478"/>
    </location>
</feature>
<evidence type="ECO:0000256" key="6">
    <source>
        <dbReference type="SAM" id="SignalP"/>
    </source>
</evidence>
<evidence type="ECO:0000259" key="7">
    <source>
        <dbReference type="Pfam" id="PF07980"/>
    </source>
</evidence>
<dbReference type="Gene3D" id="1.25.40.390">
    <property type="match status" value="1"/>
</dbReference>
<dbReference type="CDD" id="cd08977">
    <property type="entry name" value="SusD"/>
    <property type="match status" value="1"/>
</dbReference>
<accession>A0A7K1S3Y4</accession>
<name>A0A7K1S3Y4_9BACT</name>
<evidence type="ECO:0000256" key="1">
    <source>
        <dbReference type="ARBA" id="ARBA00004442"/>
    </source>
</evidence>
<evidence type="ECO:0000256" key="4">
    <source>
        <dbReference type="ARBA" id="ARBA00023136"/>
    </source>
</evidence>
<keyword evidence="5" id="KW-0998">Cell outer membrane</keyword>
<evidence type="ECO:0000313" key="10">
    <source>
        <dbReference type="Proteomes" id="UP000436006"/>
    </source>
</evidence>
<dbReference type="InterPro" id="IPR011990">
    <property type="entry name" value="TPR-like_helical_dom_sf"/>
</dbReference>
<dbReference type="AlphaFoldDB" id="A0A7K1S3Y4"/>
<keyword evidence="4" id="KW-0472">Membrane</keyword>
<dbReference type="Pfam" id="PF14322">
    <property type="entry name" value="SusD-like_3"/>
    <property type="match status" value="1"/>
</dbReference>
<dbReference type="InterPro" id="IPR012944">
    <property type="entry name" value="SusD_RagB_dom"/>
</dbReference>
<dbReference type="EMBL" id="WPIN01000001">
    <property type="protein sequence ID" value="MVM28541.1"/>
    <property type="molecule type" value="Genomic_DNA"/>
</dbReference>
<protein>
    <submittedName>
        <fullName evidence="9">RagB/SusD family nutrient uptake outer membrane protein</fullName>
    </submittedName>
</protein>
<evidence type="ECO:0000259" key="8">
    <source>
        <dbReference type="Pfam" id="PF14322"/>
    </source>
</evidence>
<reference evidence="9 10" key="1">
    <citation type="submission" date="2019-12" db="EMBL/GenBank/DDBJ databases">
        <title>Spirosoma sp. HMF4905 genome sequencing and assembly.</title>
        <authorList>
            <person name="Kang H."/>
            <person name="Cha I."/>
            <person name="Kim H."/>
            <person name="Joh K."/>
        </authorList>
    </citation>
    <scope>NUCLEOTIDE SEQUENCE [LARGE SCALE GENOMIC DNA]</scope>
    <source>
        <strain evidence="9 10">HMF4905</strain>
    </source>
</reference>